<evidence type="ECO:0000256" key="2">
    <source>
        <dbReference type="SAM" id="Coils"/>
    </source>
</evidence>
<dbReference type="PROSITE" id="PS50222">
    <property type="entry name" value="EF_HAND_2"/>
    <property type="match status" value="2"/>
</dbReference>
<dbReference type="GO" id="GO:0005737">
    <property type="term" value="C:cytoplasm"/>
    <property type="evidence" value="ECO:0007669"/>
    <property type="project" value="TreeGrafter"/>
</dbReference>
<dbReference type="Pfam" id="PF12763">
    <property type="entry name" value="EH"/>
    <property type="match status" value="2"/>
</dbReference>
<feature type="non-terminal residue" evidence="5">
    <location>
        <position position="1"/>
    </location>
</feature>
<dbReference type="PROSITE" id="PS00018">
    <property type="entry name" value="EF_HAND_1"/>
    <property type="match status" value="1"/>
</dbReference>
<dbReference type="InterPro" id="IPR018247">
    <property type="entry name" value="EF_Hand_1_Ca_BS"/>
</dbReference>
<dbReference type="OrthoDB" id="524326at2759"/>
<dbReference type="RefSeq" id="XP_626349.1">
    <property type="nucleotide sequence ID" value="XM_626349.1"/>
</dbReference>
<keyword evidence="2" id="KW-0175">Coiled coil</keyword>
<dbReference type="GO" id="GO:0006897">
    <property type="term" value="P:endocytosis"/>
    <property type="evidence" value="ECO:0007669"/>
    <property type="project" value="TreeGrafter"/>
</dbReference>
<keyword evidence="6" id="KW-1185">Reference proteome</keyword>
<dbReference type="Proteomes" id="UP000006726">
    <property type="component" value="Chromosome 2"/>
</dbReference>
<dbReference type="PANTHER" id="PTHR11216">
    <property type="entry name" value="EH DOMAIN"/>
    <property type="match status" value="1"/>
</dbReference>
<dbReference type="EMBL" id="AAEE01000005">
    <property type="protein sequence ID" value="EAK88921.1"/>
    <property type="molecule type" value="Genomic_DNA"/>
</dbReference>
<dbReference type="Gene3D" id="1.10.238.10">
    <property type="entry name" value="EF-hand"/>
    <property type="match status" value="2"/>
</dbReference>
<accession>Q5CTX0</accession>
<dbReference type="InterPro" id="IPR011992">
    <property type="entry name" value="EF-hand-dom_pair"/>
</dbReference>
<dbReference type="SMART" id="SM00054">
    <property type="entry name" value="EFh"/>
    <property type="match status" value="2"/>
</dbReference>
<feature type="domain" description="EH" evidence="3">
    <location>
        <begin position="66"/>
        <end position="126"/>
    </location>
</feature>
<evidence type="ECO:0000259" key="4">
    <source>
        <dbReference type="PROSITE" id="PS50222"/>
    </source>
</evidence>
<dbReference type="SUPFAM" id="SSF47473">
    <property type="entry name" value="EF-hand"/>
    <property type="match status" value="1"/>
</dbReference>
<organism evidence="5 6">
    <name type="scientific">Cryptosporidium parvum (strain Iowa II)</name>
    <dbReference type="NCBI Taxonomy" id="353152"/>
    <lineage>
        <taxon>Eukaryota</taxon>
        <taxon>Sar</taxon>
        <taxon>Alveolata</taxon>
        <taxon>Apicomplexa</taxon>
        <taxon>Conoidasida</taxon>
        <taxon>Coccidia</taxon>
        <taxon>Eucoccidiorida</taxon>
        <taxon>Eimeriorina</taxon>
        <taxon>Cryptosporidiidae</taxon>
        <taxon>Cryptosporidium</taxon>
    </lineage>
</organism>
<evidence type="ECO:0000256" key="1">
    <source>
        <dbReference type="ARBA" id="ARBA00022837"/>
    </source>
</evidence>
<comment type="caution">
    <text evidence="5">The sequence shown here is derived from an EMBL/GenBank/DDBJ whole genome shotgun (WGS) entry which is preliminary data.</text>
</comment>
<dbReference type="AlphaFoldDB" id="Q5CTX0"/>
<dbReference type="PROSITE" id="PS50031">
    <property type="entry name" value="EH"/>
    <property type="match status" value="1"/>
</dbReference>
<evidence type="ECO:0000313" key="5">
    <source>
        <dbReference type="EMBL" id="EAK88921.1"/>
    </source>
</evidence>
<dbReference type="InParanoid" id="Q5CTX0"/>
<dbReference type="STRING" id="353152.Q5CTX0"/>
<gene>
    <name evidence="5" type="ORF">cgd2_1240</name>
</gene>
<dbReference type="GeneID" id="3373683"/>
<reference evidence="5 6" key="1">
    <citation type="journal article" date="2004" name="Science">
        <title>Complete genome sequence of the apicomplexan, Cryptosporidium parvum.</title>
        <authorList>
            <person name="Abrahamsen M.S."/>
            <person name="Templeton T.J."/>
            <person name="Enomoto S."/>
            <person name="Abrahante J.E."/>
            <person name="Zhu G."/>
            <person name="Lancto C.A."/>
            <person name="Deng M."/>
            <person name="Liu C."/>
            <person name="Widmer G."/>
            <person name="Tzipori S."/>
            <person name="Buck G.A."/>
            <person name="Xu P."/>
            <person name="Bankier A.T."/>
            <person name="Dear P.H."/>
            <person name="Konfortov B.A."/>
            <person name="Spriggs H.F."/>
            <person name="Iyer L."/>
            <person name="Anantharaman V."/>
            <person name="Aravind L."/>
            <person name="Kapur V."/>
        </authorList>
    </citation>
    <scope>NUCLEOTIDE SEQUENCE [LARGE SCALE GENOMIC DNA]</scope>
    <source>
        <strain evidence="6">Iowa II</strain>
    </source>
</reference>
<dbReference type="GO" id="GO:0016197">
    <property type="term" value="P:endosomal transport"/>
    <property type="evidence" value="ECO:0007669"/>
    <property type="project" value="TreeGrafter"/>
</dbReference>
<dbReference type="OMA" id="SEELTCY"/>
<feature type="domain" description="EF-hand" evidence="4">
    <location>
        <begin position="195"/>
        <end position="230"/>
    </location>
</feature>
<keyword evidence="1" id="KW-0106">Calcium</keyword>
<dbReference type="KEGG" id="cpv:cgd2_1240"/>
<dbReference type="GO" id="GO:0005886">
    <property type="term" value="C:plasma membrane"/>
    <property type="evidence" value="ECO:0007669"/>
    <property type="project" value="TreeGrafter"/>
</dbReference>
<feature type="coiled-coil region" evidence="2">
    <location>
        <begin position="280"/>
        <end position="307"/>
    </location>
</feature>
<name>Q5CTX0_CRYPI</name>
<sequence length="433" mass="50523">KLIIFRLDMDLSIKNENSLANFTSEELTCYETWYKIIQHFSDKYPSSSEPINHHDIPKFGMITARFLKTSGIPKDVLHDIWQIVDTENKGILGFSDFGNACRLVSFFQHEKIFPNQHMLSKIPLKLAYFNISKFWEEAEKAVKVDEQDINSIINSYFSDTSHISDCLKRFKDLDEKKSGYLDGITIFNKYISSNLVRKELKQIWDFSDLDEDGKLSAAEFIIFNTLVKVSIERNISINSGVSKQSMLIVINKIIEMESEYKGTDYRNILKLRENNLIQFTPAEEKEVEKLKSEIEMLNGEIDDFKQAKNILTRYKESDDQQILKLSEKKLMLMSEHKELIQNLNEKHSEIVKNRDLINYLYQDIKFLKETNNLLSNFDLPKAINVRNGKVGPDTSINKNIPKINTNIGDVVFEKCQNRRYKDWVEFPSRGNHV</sequence>
<proteinExistence type="predicted"/>
<evidence type="ECO:0000259" key="3">
    <source>
        <dbReference type="PROSITE" id="PS50031"/>
    </source>
</evidence>
<feature type="domain" description="EF-hand" evidence="4">
    <location>
        <begin position="72"/>
        <end position="107"/>
    </location>
</feature>
<protein>
    <submittedName>
        <fullName evidence="5">Protein with 2 EFh</fullName>
    </submittedName>
</protein>
<dbReference type="InterPro" id="IPR002048">
    <property type="entry name" value="EF_hand_dom"/>
</dbReference>
<dbReference type="GO" id="GO:0005509">
    <property type="term" value="F:calcium ion binding"/>
    <property type="evidence" value="ECO:0007669"/>
    <property type="project" value="InterPro"/>
</dbReference>
<dbReference type="InterPro" id="IPR000261">
    <property type="entry name" value="EH_dom"/>
</dbReference>
<evidence type="ECO:0000313" key="6">
    <source>
        <dbReference type="Proteomes" id="UP000006726"/>
    </source>
</evidence>